<reference evidence="2 3" key="1">
    <citation type="submission" date="2016-11" db="EMBL/GenBank/DDBJ databases">
        <authorList>
            <person name="Kadnikov V."/>
            <person name="Nazina T."/>
        </authorList>
    </citation>
    <scope>NUCLEOTIDE SEQUENCE [LARGE SCALE GENOMIC DNA]</scope>
    <source>
        <strain evidence="2 3">1017</strain>
    </source>
</reference>
<dbReference type="AlphaFoldDB" id="A0A1Q5T969"/>
<feature type="region of interest" description="Disordered" evidence="1">
    <location>
        <begin position="1"/>
        <end position="50"/>
    </location>
</feature>
<accession>A0A1Q5T969</accession>
<protein>
    <submittedName>
        <fullName evidence="2">Uncharacterized protein</fullName>
    </submittedName>
</protein>
<feature type="compositionally biased region" description="Polar residues" evidence="1">
    <location>
        <begin position="39"/>
        <end position="50"/>
    </location>
</feature>
<feature type="compositionally biased region" description="Polar residues" evidence="1">
    <location>
        <begin position="19"/>
        <end position="31"/>
    </location>
</feature>
<dbReference type="Proteomes" id="UP000186030">
    <property type="component" value="Unassembled WGS sequence"/>
</dbReference>
<evidence type="ECO:0000313" key="3">
    <source>
        <dbReference type="Proteomes" id="UP000186030"/>
    </source>
</evidence>
<evidence type="ECO:0000256" key="1">
    <source>
        <dbReference type="SAM" id="MobiDB-lite"/>
    </source>
</evidence>
<name>A0A1Q5T969_9BACL</name>
<dbReference type="EMBL" id="MQMG01000002">
    <property type="protein sequence ID" value="OKO96779.1"/>
    <property type="molecule type" value="Genomic_DNA"/>
</dbReference>
<sequence length="50" mass="5226">MAIGQHSLIMEQAKANPAGQKQKNAPVSLQTGPAKALQSIRSQNTNAPSL</sequence>
<proteinExistence type="predicted"/>
<evidence type="ECO:0000313" key="2">
    <source>
        <dbReference type="EMBL" id="OKO96779.1"/>
    </source>
</evidence>
<gene>
    <name evidence="2" type="ORF">BRO54_0332</name>
</gene>
<organism evidence="2 3">
    <name type="scientific">Geobacillus proteiniphilus</name>
    <dbReference type="NCBI Taxonomy" id="860353"/>
    <lineage>
        <taxon>Bacteria</taxon>
        <taxon>Bacillati</taxon>
        <taxon>Bacillota</taxon>
        <taxon>Bacilli</taxon>
        <taxon>Bacillales</taxon>
        <taxon>Anoxybacillaceae</taxon>
        <taxon>Geobacillus</taxon>
    </lineage>
</organism>
<comment type="caution">
    <text evidence="2">The sequence shown here is derived from an EMBL/GenBank/DDBJ whole genome shotgun (WGS) entry which is preliminary data.</text>
</comment>
<reference evidence="3" key="2">
    <citation type="submission" date="2017-01" db="EMBL/GenBank/DDBJ databases">
        <title>Genome sequencing and annotation of Geobacillus sp. 1017, a Hydrocarbon-Oxidizing Thermophilic Bacterium Isolated from a Heavy Oil Reservoir (China).</title>
        <authorList>
            <person name="Kadnikov V.V."/>
            <person name="Mardanov A.V."/>
            <person name="Poltaraus A.B."/>
            <person name="Sokolova D.S."/>
            <person name="Semenova E.M."/>
            <person name="Ravin N.V."/>
            <person name="Tourova T.P."/>
            <person name="Nazina T.N."/>
        </authorList>
    </citation>
    <scope>NUCLEOTIDE SEQUENCE [LARGE SCALE GENOMIC DNA]</scope>
    <source>
        <strain evidence="3">1017</strain>
    </source>
</reference>